<feature type="transmembrane region" description="Helical" evidence="10">
    <location>
        <begin position="77"/>
        <end position="93"/>
    </location>
</feature>
<dbReference type="PANTHER" id="PTHR21137:SF35">
    <property type="entry name" value="ODORANT RECEPTOR 19A-RELATED"/>
    <property type="match status" value="1"/>
</dbReference>
<evidence type="ECO:0000256" key="8">
    <source>
        <dbReference type="ARBA" id="ARBA00023170"/>
    </source>
</evidence>
<evidence type="ECO:0000256" key="5">
    <source>
        <dbReference type="ARBA" id="ARBA00022725"/>
    </source>
</evidence>
<name>A0A9Q0RUR0_9DIPT</name>
<protein>
    <recommendedName>
        <fullName evidence="10">Odorant receptor</fullName>
    </recommendedName>
</protein>
<dbReference type="GO" id="GO:0004984">
    <property type="term" value="F:olfactory receptor activity"/>
    <property type="evidence" value="ECO:0007669"/>
    <property type="project" value="InterPro"/>
</dbReference>
<comment type="subcellular location">
    <subcellularLocation>
        <location evidence="1 10">Cell membrane</location>
        <topology evidence="1 10">Multi-pass membrane protein</topology>
    </subcellularLocation>
</comment>
<keyword evidence="4 10" id="KW-0812">Transmembrane</keyword>
<dbReference type="InterPro" id="IPR004117">
    <property type="entry name" value="7tm6_olfct_rcpt"/>
</dbReference>
<organism evidence="11 12">
    <name type="scientific">Pseudolycoriella hygida</name>
    <dbReference type="NCBI Taxonomy" id="35572"/>
    <lineage>
        <taxon>Eukaryota</taxon>
        <taxon>Metazoa</taxon>
        <taxon>Ecdysozoa</taxon>
        <taxon>Arthropoda</taxon>
        <taxon>Hexapoda</taxon>
        <taxon>Insecta</taxon>
        <taxon>Pterygota</taxon>
        <taxon>Neoptera</taxon>
        <taxon>Endopterygota</taxon>
        <taxon>Diptera</taxon>
        <taxon>Nematocera</taxon>
        <taxon>Sciaroidea</taxon>
        <taxon>Sciaridae</taxon>
        <taxon>Pseudolycoriella</taxon>
    </lineage>
</organism>
<evidence type="ECO:0000313" key="12">
    <source>
        <dbReference type="Proteomes" id="UP001151699"/>
    </source>
</evidence>
<dbReference type="GO" id="GO:0005886">
    <property type="term" value="C:plasma membrane"/>
    <property type="evidence" value="ECO:0007669"/>
    <property type="project" value="UniProtKB-SubCell"/>
</dbReference>
<dbReference type="AlphaFoldDB" id="A0A9Q0RUR0"/>
<keyword evidence="6 10" id="KW-1133">Transmembrane helix</keyword>
<evidence type="ECO:0000256" key="3">
    <source>
        <dbReference type="ARBA" id="ARBA00022606"/>
    </source>
</evidence>
<dbReference type="GO" id="GO:0005549">
    <property type="term" value="F:odorant binding"/>
    <property type="evidence" value="ECO:0007669"/>
    <property type="project" value="InterPro"/>
</dbReference>
<comment type="similarity">
    <text evidence="10">Belongs to the insect chemoreceptor superfamily. Heteromeric odorant receptor channel (TC 1.A.69) family.</text>
</comment>
<evidence type="ECO:0000256" key="9">
    <source>
        <dbReference type="ARBA" id="ARBA00023224"/>
    </source>
</evidence>
<feature type="transmembrane region" description="Helical" evidence="10">
    <location>
        <begin position="99"/>
        <end position="121"/>
    </location>
</feature>
<feature type="transmembrane region" description="Helical" evidence="10">
    <location>
        <begin position="329"/>
        <end position="347"/>
    </location>
</feature>
<dbReference type="Pfam" id="PF02949">
    <property type="entry name" value="7tm_6"/>
    <property type="match status" value="1"/>
</dbReference>
<keyword evidence="3 10" id="KW-0716">Sensory transduction</keyword>
<gene>
    <name evidence="11" type="primary">Or67d_1</name>
    <name evidence="11" type="ORF">Bhyg_15741</name>
</gene>
<keyword evidence="5 10" id="KW-0552">Olfaction</keyword>
<keyword evidence="2" id="KW-1003">Cell membrane</keyword>
<feature type="transmembrane region" description="Helical" evidence="10">
    <location>
        <begin position="236"/>
        <end position="267"/>
    </location>
</feature>
<keyword evidence="7 10" id="KW-0472">Membrane</keyword>
<evidence type="ECO:0000313" key="11">
    <source>
        <dbReference type="EMBL" id="KAJ6631765.1"/>
    </source>
</evidence>
<accession>A0A9Q0RUR0</accession>
<feature type="transmembrane region" description="Helical" evidence="10">
    <location>
        <begin position="353"/>
        <end position="371"/>
    </location>
</feature>
<dbReference type="EMBL" id="WJQU01002648">
    <property type="protein sequence ID" value="KAJ6631765.1"/>
    <property type="molecule type" value="Genomic_DNA"/>
</dbReference>
<keyword evidence="8 10" id="KW-0675">Receptor</keyword>
<evidence type="ECO:0000256" key="10">
    <source>
        <dbReference type="RuleBase" id="RU351113"/>
    </source>
</evidence>
<evidence type="ECO:0000256" key="4">
    <source>
        <dbReference type="ARBA" id="ARBA00022692"/>
    </source>
</evidence>
<keyword evidence="12" id="KW-1185">Reference proteome</keyword>
<comment type="caution">
    <text evidence="10">Lacks conserved residue(s) required for the propagation of feature annotation.</text>
</comment>
<dbReference type="OrthoDB" id="7757313at2759"/>
<evidence type="ECO:0000256" key="2">
    <source>
        <dbReference type="ARBA" id="ARBA00022475"/>
    </source>
</evidence>
<sequence length="446" mass="51120">MQKLEIINVDLDREQGLVSSKIEDSSTAATKNDLIQRKPNGTKTNKWRICDPNHNMFEMERGDSEVVKAFKKSVKTIFLPAIFMLGVRLNYIWRPQKYFMFWITILIVITIAISMCYTHYLHTAKGDAIRNLEVFAIYGFCLSNAMKLTNYIYHFKSILAFLHFMLKICRQNPMGRRAELLKNELRKSFSNLKIFTICVLANCGLFLLAPIIGYLVKEELIVLVPLEFPFIDQSTMFGYLTANGIFSLGGVLATSGTVVFASIYIFLISSYSAQVELIGNDFEQLDQMWADKTESLNCKRLFLRNICMRCQDMDSYIAGVKSVFDLKMFAFFSLAYISQIICLFEIAKNDWIPGFPIAFLLFEEIMFYCYVGTKKSTANEKLCAIICSTNWYEYDLSSQKLILSQLQSCKNSSELEIGPLAPMNLMTGVQIVKSIYSYYAVLMELL</sequence>
<dbReference type="GO" id="GO:0007165">
    <property type="term" value="P:signal transduction"/>
    <property type="evidence" value="ECO:0007669"/>
    <property type="project" value="UniProtKB-KW"/>
</dbReference>
<proteinExistence type="inferred from homology"/>
<evidence type="ECO:0000256" key="1">
    <source>
        <dbReference type="ARBA" id="ARBA00004651"/>
    </source>
</evidence>
<reference evidence="11" key="1">
    <citation type="submission" date="2022-07" db="EMBL/GenBank/DDBJ databases">
        <authorList>
            <person name="Trinca V."/>
            <person name="Uliana J.V.C."/>
            <person name="Torres T.T."/>
            <person name="Ward R.J."/>
            <person name="Monesi N."/>
        </authorList>
    </citation>
    <scope>NUCLEOTIDE SEQUENCE</scope>
    <source>
        <strain evidence="11">HSMRA1968</strain>
        <tissue evidence="11">Whole embryos</tissue>
    </source>
</reference>
<evidence type="ECO:0000256" key="6">
    <source>
        <dbReference type="ARBA" id="ARBA00022989"/>
    </source>
</evidence>
<feature type="transmembrane region" description="Helical" evidence="10">
    <location>
        <begin position="190"/>
        <end position="216"/>
    </location>
</feature>
<dbReference type="PANTHER" id="PTHR21137">
    <property type="entry name" value="ODORANT RECEPTOR"/>
    <property type="match status" value="1"/>
</dbReference>
<keyword evidence="9 10" id="KW-0807">Transducer</keyword>
<evidence type="ECO:0000256" key="7">
    <source>
        <dbReference type="ARBA" id="ARBA00023136"/>
    </source>
</evidence>
<comment type="caution">
    <text evidence="11">The sequence shown here is derived from an EMBL/GenBank/DDBJ whole genome shotgun (WGS) entry which is preliminary data.</text>
</comment>
<dbReference type="Proteomes" id="UP001151699">
    <property type="component" value="Unassembled WGS sequence"/>
</dbReference>